<gene>
    <name evidence="2" type="ORF">PoB_004492400</name>
</gene>
<dbReference type="Proteomes" id="UP000735302">
    <property type="component" value="Unassembled WGS sequence"/>
</dbReference>
<dbReference type="EMBL" id="BLXT01004955">
    <property type="protein sequence ID" value="GFO18419.1"/>
    <property type="molecule type" value="Genomic_DNA"/>
</dbReference>
<evidence type="ECO:0000256" key="1">
    <source>
        <dbReference type="SAM" id="MobiDB-lite"/>
    </source>
</evidence>
<feature type="region of interest" description="Disordered" evidence="1">
    <location>
        <begin position="1"/>
        <end position="20"/>
    </location>
</feature>
<protein>
    <submittedName>
        <fullName evidence="2">Uncharacterized protein</fullName>
    </submittedName>
</protein>
<comment type="caution">
    <text evidence="2">The sequence shown here is derived from an EMBL/GenBank/DDBJ whole genome shotgun (WGS) entry which is preliminary data.</text>
</comment>
<accession>A0AAV4BJD6</accession>
<organism evidence="2 3">
    <name type="scientific">Plakobranchus ocellatus</name>
    <dbReference type="NCBI Taxonomy" id="259542"/>
    <lineage>
        <taxon>Eukaryota</taxon>
        <taxon>Metazoa</taxon>
        <taxon>Spiralia</taxon>
        <taxon>Lophotrochozoa</taxon>
        <taxon>Mollusca</taxon>
        <taxon>Gastropoda</taxon>
        <taxon>Heterobranchia</taxon>
        <taxon>Euthyneura</taxon>
        <taxon>Panpulmonata</taxon>
        <taxon>Sacoglossa</taxon>
        <taxon>Placobranchoidea</taxon>
        <taxon>Plakobranchidae</taxon>
        <taxon>Plakobranchus</taxon>
    </lineage>
</organism>
<sequence>MEEDIQTNKDRKIRRPLKGESKTKNYQQLLTELEKCRAAFTPKYLLIVHGRFRIDKRSLKIHNPSASLSMVKPEDSQSSLGKFSKPPTVARHRKSLNRFVTTNIDSWRYLTEREGNMDICCRFVSKKTTDICRMRSLISVTSSTEKILLRSTQLQVLSVTKAN</sequence>
<keyword evidence="3" id="KW-1185">Reference proteome</keyword>
<feature type="compositionally biased region" description="Basic and acidic residues" evidence="1">
    <location>
        <begin position="1"/>
        <end position="10"/>
    </location>
</feature>
<name>A0AAV4BJD6_9GAST</name>
<reference evidence="2 3" key="1">
    <citation type="journal article" date="2021" name="Elife">
        <title>Chloroplast acquisition without the gene transfer in kleptoplastic sea slugs, Plakobranchus ocellatus.</title>
        <authorList>
            <person name="Maeda T."/>
            <person name="Takahashi S."/>
            <person name="Yoshida T."/>
            <person name="Shimamura S."/>
            <person name="Takaki Y."/>
            <person name="Nagai Y."/>
            <person name="Toyoda A."/>
            <person name="Suzuki Y."/>
            <person name="Arimoto A."/>
            <person name="Ishii H."/>
            <person name="Satoh N."/>
            <person name="Nishiyama T."/>
            <person name="Hasebe M."/>
            <person name="Maruyama T."/>
            <person name="Minagawa J."/>
            <person name="Obokata J."/>
            <person name="Shigenobu S."/>
        </authorList>
    </citation>
    <scope>NUCLEOTIDE SEQUENCE [LARGE SCALE GENOMIC DNA]</scope>
</reference>
<proteinExistence type="predicted"/>
<evidence type="ECO:0000313" key="2">
    <source>
        <dbReference type="EMBL" id="GFO18419.1"/>
    </source>
</evidence>
<dbReference type="AlphaFoldDB" id="A0AAV4BJD6"/>
<evidence type="ECO:0000313" key="3">
    <source>
        <dbReference type="Proteomes" id="UP000735302"/>
    </source>
</evidence>